<sequence length="247" mass="27431">MDSNRVSPDAPHNMEEVSGPKQNLLFSEQSIRSRFVAKVFILVTIMFGIVTIMCAMPFIIPSFKEWVQSNLVFFYVSIGVFFVTSLVLLCSTSVRRSYPLNLIALAVFTLAAGYMTMATTSAYDVQSVLLALCITTGTSAAIIIFAMFIKKDLTTCVGIAYVLGTTMMFFGLTAIIACFAFQVTFLYTVYAVLGALLSMLYLAIDIQLIMGGRRLELSPEEYIFAAMQIFLDILNIFLFILQIFGKN</sequence>
<comment type="similarity">
    <text evidence="5">Belongs to the BI1 family.</text>
</comment>
<evidence type="ECO:0008006" key="8">
    <source>
        <dbReference type="Google" id="ProtNLM"/>
    </source>
</evidence>
<evidence type="ECO:0000313" key="6">
    <source>
        <dbReference type="EMBL" id="KAK6753958.1"/>
    </source>
</evidence>
<feature type="transmembrane region" description="Helical" evidence="5">
    <location>
        <begin position="102"/>
        <end position="123"/>
    </location>
</feature>
<evidence type="ECO:0000256" key="3">
    <source>
        <dbReference type="ARBA" id="ARBA00022989"/>
    </source>
</evidence>
<feature type="transmembrane region" description="Helical" evidence="5">
    <location>
        <begin position="222"/>
        <end position="244"/>
    </location>
</feature>
<feature type="transmembrane region" description="Helical" evidence="5">
    <location>
        <begin position="161"/>
        <end position="183"/>
    </location>
</feature>
<dbReference type="InterPro" id="IPR006214">
    <property type="entry name" value="Bax_inhibitor_1-related"/>
</dbReference>
<reference evidence="6 7" key="1">
    <citation type="submission" date="2023-08" db="EMBL/GenBank/DDBJ databases">
        <title>A Necator americanus chromosomal reference genome.</title>
        <authorList>
            <person name="Ilik V."/>
            <person name="Petrzelkova K.J."/>
            <person name="Pardy F."/>
            <person name="Fuh T."/>
            <person name="Niatou-Singa F.S."/>
            <person name="Gouil Q."/>
            <person name="Baker L."/>
            <person name="Ritchie M.E."/>
            <person name="Jex A.R."/>
            <person name="Gazzola D."/>
            <person name="Li H."/>
            <person name="Toshio Fujiwara R."/>
            <person name="Zhan B."/>
            <person name="Aroian R.V."/>
            <person name="Pafco B."/>
            <person name="Schwarz E.M."/>
        </authorList>
    </citation>
    <scope>NUCLEOTIDE SEQUENCE [LARGE SCALE GENOMIC DNA]</scope>
    <source>
        <strain evidence="6 7">Aroian</strain>
        <tissue evidence="6">Whole animal</tissue>
    </source>
</reference>
<keyword evidence="4 5" id="KW-0472">Membrane</keyword>
<dbReference type="EMBL" id="JAVFWL010000005">
    <property type="protein sequence ID" value="KAK6753958.1"/>
    <property type="molecule type" value="Genomic_DNA"/>
</dbReference>
<gene>
    <name evidence="6" type="primary">Necator_chrV.g17924</name>
    <name evidence="6" type="ORF">RB195_013134</name>
</gene>
<dbReference type="PANTHER" id="PTHR23291">
    <property type="entry name" value="BAX INHIBITOR-RELATED"/>
    <property type="match status" value="1"/>
</dbReference>
<feature type="transmembrane region" description="Helical" evidence="5">
    <location>
        <begin position="72"/>
        <end position="90"/>
    </location>
</feature>
<accession>A0ABR1DU56</accession>
<evidence type="ECO:0000313" key="7">
    <source>
        <dbReference type="Proteomes" id="UP001303046"/>
    </source>
</evidence>
<feature type="transmembrane region" description="Helical" evidence="5">
    <location>
        <begin position="129"/>
        <end position="149"/>
    </location>
</feature>
<feature type="transmembrane region" description="Helical" evidence="5">
    <location>
        <begin position="189"/>
        <end position="210"/>
    </location>
</feature>
<organism evidence="6 7">
    <name type="scientific">Necator americanus</name>
    <name type="common">Human hookworm</name>
    <dbReference type="NCBI Taxonomy" id="51031"/>
    <lineage>
        <taxon>Eukaryota</taxon>
        <taxon>Metazoa</taxon>
        <taxon>Ecdysozoa</taxon>
        <taxon>Nematoda</taxon>
        <taxon>Chromadorea</taxon>
        <taxon>Rhabditida</taxon>
        <taxon>Rhabditina</taxon>
        <taxon>Rhabditomorpha</taxon>
        <taxon>Strongyloidea</taxon>
        <taxon>Ancylostomatidae</taxon>
        <taxon>Bunostominae</taxon>
        <taxon>Necator</taxon>
    </lineage>
</organism>
<comment type="subcellular location">
    <subcellularLocation>
        <location evidence="1">Membrane</location>
        <topology evidence="1">Multi-pass membrane protein</topology>
    </subcellularLocation>
</comment>
<evidence type="ECO:0000256" key="4">
    <source>
        <dbReference type="ARBA" id="ARBA00023136"/>
    </source>
</evidence>
<feature type="transmembrane region" description="Helical" evidence="5">
    <location>
        <begin position="39"/>
        <end position="60"/>
    </location>
</feature>
<evidence type="ECO:0000256" key="2">
    <source>
        <dbReference type="ARBA" id="ARBA00022692"/>
    </source>
</evidence>
<dbReference type="Proteomes" id="UP001303046">
    <property type="component" value="Unassembled WGS sequence"/>
</dbReference>
<keyword evidence="3 5" id="KW-1133">Transmembrane helix</keyword>
<dbReference type="PANTHER" id="PTHR23291:SF127">
    <property type="entry name" value="PROTEIN LIFEGUARD 1-LIKE"/>
    <property type="match status" value="1"/>
</dbReference>
<comment type="caution">
    <text evidence="6">The sequence shown here is derived from an EMBL/GenBank/DDBJ whole genome shotgun (WGS) entry which is preliminary data.</text>
</comment>
<keyword evidence="7" id="KW-1185">Reference proteome</keyword>
<name>A0ABR1DU56_NECAM</name>
<protein>
    <recommendedName>
        <fullName evidence="8">Inhibitor of apoptosis-promoting Bax1</fullName>
    </recommendedName>
</protein>
<dbReference type="Pfam" id="PF01027">
    <property type="entry name" value="Bax1-I"/>
    <property type="match status" value="1"/>
</dbReference>
<evidence type="ECO:0000256" key="1">
    <source>
        <dbReference type="ARBA" id="ARBA00004141"/>
    </source>
</evidence>
<evidence type="ECO:0000256" key="5">
    <source>
        <dbReference type="RuleBase" id="RU004379"/>
    </source>
</evidence>
<proteinExistence type="inferred from homology"/>
<keyword evidence="2 5" id="KW-0812">Transmembrane</keyword>
<dbReference type="CDD" id="cd10428">
    <property type="entry name" value="LFG_like"/>
    <property type="match status" value="1"/>
</dbReference>